<evidence type="ECO:0000256" key="1">
    <source>
        <dbReference type="ARBA" id="ARBA00004429"/>
    </source>
</evidence>
<feature type="domain" description="T-SNARE coiled-coil homology" evidence="8">
    <location>
        <begin position="475"/>
        <end position="537"/>
    </location>
</feature>
<accession>A0A4Z0LVU4</accession>
<dbReference type="InterPro" id="IPR004089">
    <property type="entry name" value="MCPsignal_dom"/>
</dbReference>
<dbReference type="GO" id="GO:0006935">
    <property type="term" value="P:chemotaxis"/>
    <property type="evidence" value="ECO:0007669"/>
    <property type="project" value="UniProtKB-ARBA"/>
</dbReference>
<organism evidence="10 11">
    <name type="scientific">Mangrovimicrobium sediminis</name>
    <dbReference type="NCBI Taxonomy" id="2562682"/>
    <lineage>
        <taxon>Bacteria</taxon>
        <taxon>Pseudomonadati</taxon>
        <taxon>Pseudomonadota</taxon>
        <taxon>Gammaproteobacteria</taxon>
        <taxon>Cellvibrionales</taxon>
        <taxon>Halieaceae</taxon>
        <taxon>Mangrovimicrobium</taxon>
    </lineage>
</organism>
<dbReference type="PANTHER" id="PTHR32089:SF112">
    <property type="entry name" value="LYSOZYME-LIKE PROTEIN-RELATED"/>
    <property type="match status" value="1"/>
</dbReference>
<name>A0A4Z0LVU4_9GAMM</name>
<dbReference type="Proteomes" id="UP000298050">
    <property type="component" value="Unassembled WGS sequence"/>
</dbReference>
<comment type="similarity">
    <text evidence="4">Belongs to the methyl-accepting chemotaxis (MCP) protein family.</text>
</comment>
<feature type="domain" description="Methyl-accepting transducer" evidence="7">
    <location>
        <begin position="330"/>
        <end position="549"/>
    </location>
</feature>
<dbReference type="AlphaFoldDB" id="A0A4Z0LVU4"/>
<dbReference type="GO" id="GO:0005886">
    <property type="term" value="C:plasma membrane"/>
    <property type="evidence" value="ECO:0007669"/>
    <property type="project" value="UniProtKB-SubCell"/>
</dbReference>
<evidence type="ECO:0000259" key="8">
    <source>
        <dbReference type="PROSITE" id="PS50192"/>
    </source>
</evidence>
<evidence type="ECO:0000256" key="5">
    <source>
        <dbReference type="PROSITE-ProRule" id="PRU00284"/>
    </source>
</evidence>
<dbReference type="SMART" id="SM00283">
    <property type="entry name" value="MA"/>
    <property type="match status" value="1"/>
</dbReference>
<feature type="domain" description="HAMP" evidence="9">
    <location>
        <begin position="245"/>
        <end position="297"/>
    </location>
</feature>
<dbReference type="InterPro" id="IPR021796">
    <property type="entry name" value="Tll0287-like_dom"/>
</dbReference>
<dbReference type="SUPFAM" id="SSF58104">
    <property type="entry name" value="Methyl-accepting chemotaxis protein (MCP) signaling domain"/>
    <property type="match status" value="1"/>
</dbReference>
<dbReference type="Pfam" id="PF11845">
    <property type="entry name" value="Tll0287-like"/>
    <property type="match status" value="1"/>
</dbReference>
<dbReference type="EMBL" id="SRLE01000013">
    <property type="protein sequence ID" value="TGD71523.1"/>
    <property type="molecule type" value="Genomic_DNA"/>
</dbReference>
<keyword evidence="6" id="KW-1133">Transmembrane helix</keyword>
<keyword evidence="2" id="KW-1003">Cell membrane</keyword>
<evidence type="ECO:0000256" key="3">
    <source>
        <dbReference type="ARBA" id="ARBA00023224"/>
    </source>
</evidence>
<dbReference type="Pfam" id="PF00672">
    <property type="entry name" value="HAMP"/>
    <property type="match status" value="1"/>
</dbReference>
<dbReference type="PROSITE" id="PS50885">
    <property type="entry name" value="HAMP"/>
    <property type="match status" value="1"/>
</dbReference>
<dbReference type="PROSITE" id="PS50192">
    <property type="entry name" value="T_SNARE"/>
    <property type="match status" value="1"/>
</dbReference>
<proteinExistence type="inferred from homology"/>
<feature type="transmembrane region" description="Helical" evidence="6">
    <location>
        <begin position="224"/>
        <end position="242"/>
    </location>
</feature>
<dbReference type="PANTHER" id="PTHR32089">
    <property type="entry name" value="METHYL-ACCEPTING CHEMOTAXIS PROTEIN MCPB"/>
    <property type="match status" value="1"/>
</dbReference>
<dbReference type="Gene3D" id="1.10.287.950">
    <property type="entry name" value="Methyl-accepting chemotaxis protein"/>
    <property type="match status" value="1"/>
</dbReference>
<dbReference type="PROSITE" id="PS50111">
    <property type="entry name" value="CHEMOTAXIS_TRANSDUC_2"/>
    <property type="match status" value="1"/>
</dbReference>
<dbReference type="SMART" id="SM00304">
    <property type="entry name" value="HAMP"/>
    <property type="match status" value="1"/>
</dbReference>
<evidence type="ECO:0000313" key="10">
    <source>
        <dbReference type="EMBL" id="TGD71523.1"/>
    </source>
</evidence>
<protein>
    <submittedName>
        <fullName evidence="10">Methyl-accepting chemotaxis protein</fullName>
    </submittedName>
</protein>
<keyword evidence="3 5" id="KW-0807">Transducer</keyword>
<keyword evidence="11" id="KW-1185">Reference proteome</keyword>
<dbReference type="InterPro" id="IPR000727">
    <property type="entry name" value="T_SNARE_dom"/>
</dbReference>
<dbReference type="Gene3D" id="6.10.340.10">
    <property type="match status" value="1"/>
</dbReference>
<keyword evidence="2" id="KW-0997">Cell inner membrane</keyword>
<dbReference type="SMART" id="SM00397">
    <property type="entry name" value="t_SNARE"/>
    <property type="match status" value="1"/>
</dbReference>
<evidence type="ECO:0000256" key="4">
    <source>
        <dbReference type="ARBA" id="ARBA00029447"/>
    </source>
</evidence>
<keyword evidence="6" id="KW-0472">Membrane</keyword>
<evidence type="ECO:0000256" key="6">
    <source>
        <dbReference type="SAM" id="Phobius"/>
    </source>
</evidence>
<dbReference type="InterPro" id="IPR003660">
    <property type="entry name" value="HAMP_dom"/>
</dbReference>
<dbReference type="RefSeq" id="WP_135446039.1">
    <property type="nucleotide sequence ID" value="NZ_SRLE01000013.1"/>
</dbReference>
<dbReference type="CDD" id="cd06225">
    <property type="entry name" value="HAMP"/>
    <property type="match status" value="1"/>
</dbReference>
<sequence>MKLGTKLIATVTVIVLLMSVALLLAYSKSSHQTAVDFEVHAAKSIILLAESTRESMARKWELGLFSTETLRSIEAPTQELKKEKMLATIPVVTAWQVAEAKAAEGGYEFRTPREGARNPKNEPDAIEREALKYFAANPGINDYVVEDEENNRLRYFRPVRLSEECMACHGDPATSMEIWGRDDGKDITGFPMDGKRVGDLHGAFEVLMSLDKADAQTRANEVKAAGLIGGILVLALILVWFISRKLISQPLKEMVDFAASIANGDVTQSIKHDTKDEIGELATSLNEMSGTLRGLLQKITQNASSLNYTSQDLSSTASMAAQNVASMSVKASSVSDSSGMMSQNMASVSSAAEISAQSLNTVASGAEEMTATIREIAQNAEQGRQVAVQAVENVAQASQRVDTLNRAAGEISKVIDVILEIAEQTKLLALNSTIEAARAGEAGKGFAVVAGEVKALAQQTNEAIADIRKSVDAIQFSTDDTVDQIGQISTVINQVNEIVATIATAVEEQSVTTQDIAQHVAHAATNIQNVTGTVTDAAERSNSIAEEIADVDRASSEVESAIAQVTTRSNELSVMGSELDQLVAKFKV</sequence>
<gene>
    <name evidence="10" type="ORF">E4634_17885</name>
</gene>
<evidence type="ECO:0000259" key="9">
    <source>
        <dbReference type="PROSITE" id="PS50885"/>
    </source>
</evidence>
<dbReference type="OrthoDB" id="9177152at2"/>
<comment type="subcellular location">
    <subcellularLocation>
        <location evidence="1">Cell inner membrane</location>
        <topology evidence="1">Multi-pass membrane protein</topology>
    </subcellularLocation>
</comment>
<keyword evidence="6" id="KW-0812">Transmembrane</keyword>
<evidence type="ECO:0000259" key="7">
    <source>
        <dbReference type="PROSITE" id="PS50111"/>
    </source>
</evidence>
<evidence type="ECO:0000256" key="2">
    <source>
        <dbReference type="ARBA" id="ARBA00022519"/>
    </source>
</evidence>
<evidence type="ECO:0000313" key="11">
    <source>
        <dbReference type="Proteomes" id="UP000298050"/>
    </source>
</evidence>
<comment type="caution">
    <text evidence="10">The sequence shown here is derived from an EMBL/GenBank/DDBJ whole genome shotgun (WGS) entry which is preliminary data.</text>
</comment>
<reference evidence="10 11" key="1">
    <citation type="submission" date="2019-04" db="EMBL/GenBank/DDBJ databases">
        <title>Taxonomy of novel Haliea sp. from mangrove soil of West Coast of India.</title>
        <authorList>
            <person name="Verma A."/>
            <person name="Kumar P."/>
            <person name="Krishnamurthi S."/>
        </authorList>
    </citation>
    <scope>NUCLEOTIDE SEQUENCE [LARGE SCALE GENOMIC DNA]</scope>
    <source>
        <strain evidence="10 11">SAOS-164</strain>
    </source>
</reference>
<dbReference type="Pfam" id="PF00015">
    <property type="entry name" value="MCPsignal"/>
    <property type="match status" value="1"/>
</dbReference>
<dbReference type="GO" id="GO:0007165">
    <property type="term" value="P:signal transduction"/>
    <property type="evidence" value="ECO:0007669"/>
    <property type="project" value="UniProtKB-KW"/>
</dbReference>